<keyword evidence="1" id="KW-1133">Transmembrane helix</keyword>
<sequence length="93" mass="10345">MDSGMKGIDMARVGSTSKMVTGLQEKCFHTEIQGIGELRCVSGLSYKGEWSHRKKTWSKERCNFLMAMCTVVNLLMHVASGQGDMHYADPVCL</sequence>
<accession>A0A9X0A6K0</accession>
<dbReference type="Proteomes" id="UP001163046">
    <property type="component" value="Unassembled WGS sequence"/>
</dbReference>
<comment type="caution">
    <text evidence="2">The sequence shown here is derived from an EMBL/GenBank/DDBJ whole genome shotgun (WGS) entry which is preliminary data.</text>
</comment>
<evidence type="ECO:0000313" key="2">
    <source>
        <dbReference type="EMBL" id="KAJ7393709.1"/>
    </source>
</evidence>
<proteinExistence type="predicted"/>
<gene>
    <name evidence="2" type="ORF">OS493_003367</name>
</gene>
<name>A0A9X0A6K0_9CNID</name>
<reference evidence="2" key="1">
    <citation type="submission" date="2023-01" db="EMBL/GenBank/DDBJ databases">
        <title>Genome assembly of the deep-sea coral Lophelia pertusa.</title>
        <authorList>
            <person name="Herrera S."/>
            <person name="Cordes E."/>
        </authorList>
    </citation>
    <scope>NUCLEOTIDE SEQUENCE</scope>
    <source>
        <strain evidence="2">USNM1676648</strain>
        <tissue evidence="2">Polyp</tissue>
    </source>
</reference>
<dbReference type="EMBL" id="MU825397">
    <property type="protein sequence ID" value="KAJ7393709.1"/>
    <property type="molecule type" value="Genomic_DNA"/>
</dbReference>
<dbReference type="AlphaFoldDB" id="A0A9X0A6K0"/>
<organism evidence="2 3">
    <name type="scientific">Desmophyllum pertusum</name>
    <dbReference type="NCBI Taxonomy" id="174260"/>
    <lineage>
        <taxon>Eukaryota</taxon>
        <taxon>Metazoa</taxon>
        <taxon>Cnidaria</taxon>
        <taxon>Anthozoa</taxon>
        <taxon>Hexacorallia</taxon>
        <taxon>Scleractinia</taxon>
        <taxon>Caryophylliina</taxon>
        <taxon>Caryophylliidae</taxon>
        <taxon>Desmophyllum</taxon>
    </lineage>
</organism>
<keyword evidence="3" id="KW-1185">Reference proteome</keyword>
<feature type="transmembrane region" description="Helical" evidence="1">
    <location>
        <begin position="62"/>
        <end position="80"/>
    </location>
</feature>
<keyword evidence="1" id="KW-0812">Transmembrane</keyword>
<evidence type="ECO:0000256" key="1">
    <source>
        <dbReference type="SAM" id="Phobius"/>
    </source>
</evidence>
<protein>
    <submittedName>
        <fullName evidence="2">Uncharacterized protein</fullName>
    </submittedName>
</protein>
<keyword evidence="1" id="KW-0472">Membrane</keyword>
<evidence type="ECO:0000313" key="3">
    <source>
        <dbReference type="Proteomes" id="UP001163046"/>
    </source>
</evidence>